<feature type="domain" description="Shedu protein SduA C-terminal" evidence="1">
    <location>
        <begin position="294"/>
        <end position="449"/>
    </location>
</feature>
<keyword evidence="3" id="KW-1185">Reference proteome</keyword>
<protein>
    <recommendedName>
        <fullName evidence="1">Shedu protein SduA C-terminal domain-containing protein</fullName>
    </recommendedName>
</protein>
<organism evidence="2 3">
    <name type="scientific">Dactylosporangium maewongense</name>
    <dbReference type="NCBI Taxonomy" id="634393"/>
    <lineage>
        <taxon>Bacteria</taxon>
        <taxon>Bacillati</taxon>
        <taxon>Actinomycetota</taxon>
        <taxon>Actinomycetes</taxon>
        <taxon>Micromonosporales</taxon>
        <taxon>Micromonosporaceae</taxon>
        <taxon>Dactylosporangium</taxon>
    </lineage>
</organism>
<accession>A0ABN1ZTL5</accession>
<dbReference type="Pfam" id="PF04555">
    <property type="entry name" value="XhoI"/>
    <property type="match status" value="1"/>
</dbReference>
<dbReference type="RefSeq" id="WP_344501130.1">
    <property type="nucleotide sequence ID" value="NZ_BAAAQD010000002.1"/>
</dbReference>
<sequence>MSTPTLAPALHRFHTATLQRRSARSSLNVGVRSTVTGAGHVDGLIEAIMDALVAAGVRREDMLVRHRVTLPGAYGSTAPQVDLAIVDGDLLIGAIEVIVDSGLPNNFNNRVDGMLGFANNINRAYSVNADLPFEPCVGLFVVLEMNSNSLRPLRGATAVMPSARHTGFEPVTLVDRYAETLRKFLGDGLVDAACFVTVQHDPSFAFAEPDPAMAFASFVSGVASRIEAIREIRGQAQEGPVEFGRRLSGRADAADVMAGFASTPSGLSAAEGAVVRERRRVVAELRELAADPATTETTMQKAIGNRFWLFGGQYVGVLDRRSLAPLDEYDIPLLCADGSLHVIELKAPNERLVKRHRSHFIASQPVHEAVSQCRNYLRTLDELGPALSTTYRNELGLDIDLRRTRGTVVIGHRDHGAPADVSQQQVEQTLRSYNADMSRVQVLTYSALLDAADRALQFQVAQPAG</sequence>
<dbReference type="InterPro" id="IPR007636">
    <property type="entry name" value="Restrct_endonuc_II_XhoI"/>
</dbReference>
<dbReference type="EMBL" id="BAAAQD010000002">
    <property type="protein sequence ID" value="GAA1503669.1"/>
    <property type="molecule type" value="Genomic_DNA"/>
</dbReference>
<gene>
    <name evidence="2" type="ORF">GCM10009827_015980</name>
</gene>
<name>A0ABN1ZTL5_9ACTN</name>
<dbReference type="Proteomes" id="UP001501470">
    <property type="component" value="Unassembled WGS sequence"/>
</dbReference>
<dbReference type="InterPro" id="IPR025359">
    <property type="entry name" value="SduA_C"/>
</dbReference>
<evidence type="ECO:0000313" key="3">
    <source>
        <dbReference type="Proteomes" id="UP001501470"/>
    </source>
</evidence>
<reference evidence="2 3" key="1">
    <citation type="journal article" date="2019" name="Int. J. Syst. Evol. Microbiol.">
        <title>The Global Catalogue of Microorganisms (GCM) 10K type strain sequencing project: providing services to taxonomists for standard genome sequencing and annotation.</title>
        <authorList>
            <consortium name="The Broad Institute Genomics Platform"/>
            <consortium name="The Broad Institute Genome Sequencing Center for Infectious Disease"/>
            <person name="Wu L."/>
            <person name="Ma J."/>
        </authorList>
    </citation>
    <scope>NUCLEOTIDE SEQUENCE [LARGE SCALE GENOMIC DNA]</scope>
    <source>
        <strain evidence="2 3">JCM 15933</strain>
    </source>
</reference>
<proteinExistence type="predicted"/>
<evidence type="ECO:0000313" key="2">
    <source>
        <dbReference type="EMBL" id="GAA1503669.1"/>
    </source>
</evidence>
<evidence type="ECO:0000259" key="1">
    <source>
        <dbReference type="Pfam" id="PF14082"/>
    </source>
</evidence>
<comment type="caution">
    <text evidence="2">The sequence shown here is derived from an EMBL/GenBank/DDBJ whole genome shotgun (WGS) entry which is preliminary data.</text>
</comment>
<dbReference type="Pfam" id="PF14082">
    <property type="entry name" value="SduA_C"/>
    <property type="match status" value="1"/>
</dbReference>